<dbReference type="Pfam" id="PF14541">
    <property type="entry name" value="TAXi_C"/>
    <property type="match status" value="1"/>
</dbReference>
<dbReference type="GO" id="GO:0006508">
    <property type="term" value="P:proteolysis"/>
    <property type="evidence" value="ECO:0007669"/>
    <property type="project" value="UniProtKB-KW"/>
</dbReference>
<dbReference type="PANTHER" id="PTHR13683">
    <property type="entry name" value="ASPARTYL PROTEASES"/>
    <property type="match status" value="1"/>
</dbReference>
<keyword evidence="6 10" id="KW-0378">Hydrolase</keyword>
<accession>A0AAV5LM84</accession>
<proteinExistence type="inferred from homology"/>
<evidence type="ECO:0000256" key="7">
    <source>
        <dbReference type="ARBA" id="ARBA00068871"/>
    </source>
</evidence>
<keyword evidence="2 10" id="KW-0645">Protease</keyword>
<feature type="active site" evidence="9">
    <location>
        <position position="286"/>
    </location>
</feature>
<dbReference type="Gene3D" id="2.40.70.10">
    <property type="entry name" value="Acid Proteases"/>
    <property type="match status" value="2"/>
</dbReference>
<dbReference type="EMBL" id="BPVZ01000124">
    <property type="protein sequence ID" value="GKV37717.1"/>
    <property type="molecule type" value="Genomic_DNA"/>
</dbReference>
<reference evidence="13 14" key="1">
    <citation type="journal article" date="2021" name="Commun. Biol.">
        <title>The genome of Shorea leprosula (Dipterocarpaceae) highlights the ecological relevance of drought in aseasonal tropical rainforests.</title>
        <authorList>
            <person name="Ng K.K.S."/>
            <person name="Kobayashi M.J."/>
            <person name="Fawcett J.A."/>
            <person name="Hatakeyama M."/>
            <person name="Paape T."/>
            <person name="Ng C.H."/>
            <person name="Ang C.C."/>
            <person name="Tnah L.H."/>
            <person name="Lee C.T."/>
            <person name="Nishiyama T."/>
            <person name="Sese J."/>
            <person name="O'Brien M.J."/>
            <person name="Copetti D."/>
            <person name="Mohd Noor M.I."/>
            <person name="Ong R.C."/>
            <person name="Putra M."/>
            <person name="Sireger I.Z."/>
            <person name="Indrioko S."/>
            <person name="Kosugi Y."/>
            <person name="Izuno A."/>
            <person name="Isagi Y."/>
            <person name="Lee S.L."/>
            <person name="Shimizu K.K."/>
        </authorList>
    </citation>
    <scope>NUCLEOTIDE SEQUENCE [LARGE SCALE GENOMIC DNA]</scope>
    <source>
        <strain evidence="13">214</strain>
    </source>
</reference>
<organism evidence="13 14">
    <name type="scientific">Rubroshorea leprosula</name>
    <dbReference type="NCBI Taxonomy" id="152421"/>
    <lineage>
        <taxon>Eukaryota</taxon>
        <taxon>Viridiplantae</taxon>
        <taxon>Streptophyta</taxon>
        <taxon>Embryophyta</taxon>
        <taxon>Tracheophyta</taxon>
        <taxon>Spermatophyta</taxon>
        <taxon>Magnoliopsida</taxon>
        <taxon>eudicotyledons</taxon>
        <taxon>Gunneridae</taxon>
        <taxon>Pentapetalae</taxon>
        <taxon>rosids</taxon>
        <taxon>malvids</taxon>
        <taxon>Malvales</taxon>
        <taxon>Dipterocarpaceae</taxon>
        <taxon>Rubroshorea</taxon>
    </lineage>
</organism>
<dbReference type="InterPro" id="IPR033121">
    <property type="entry name" value="PEPTIDASE_A1"/>
</dbReference>
<dbReference type="AlphaFoldDB" id="A0AAV5LM84"/>
<dbReference type="FunFam" id="2.40.70.10:FF:000015">
    <property type="entry name" value="Aspartyl protease family protein"/>
    <property type="match status" value="1"/>
</dbReference>
<dbReference type="GO" id="GO:0004190">
    <property type="term" value="F:aspartic-type endopeptidase activity"/>
    <property type="evidence" value="ECO:0007669"/>
    <property type="project" value="UniProtKB-KW"/>
</dbReference>
<keyword evidence="4" id="KW-0677">Repeat</keyword>
<evidence type="ECO:0000256" key="6">
    <source>
        <dbReference type="ARBA" id="ARBA00022801"/>
    </source>
</evidence>
<sequence>MDANESRKLSLMLVLFFQVLAVTLPGCFLVASQQLPIKKPALQTLAAKGHGFSSSLVFPVTGNVYPLGYFSVSLSIGNPPKPFTLDIDTGSDLTWVQCDAPCTGCTVPKGQLYKPAKSSIVPCKDPLCAVINGGPPCKNPNEQCDFKIQYADSGSVIGVLVRDYFPLRFINGTLPRPNLTFGCAYDIDHGQHNPPPTTGVLGLGKSAASISSQLGAAGLTQNVIGQCYSAKGGGFLFIGNDPVPSSGVSWVPMLQNTMAKHYASGPADLLFGGKPTGLKGLNVIFDSGSSFTYFNSAVYEAILNLLSKDLNGKPIRQVQDPALPVCWKGAKPFKVLSDVKSYFKPFTLSFTSTKNAQLQLTLENYLIISEHGNACLGILNGAEAGLGNYNLVGDISMLDKLVIYDNERKQIGWTSANCNRIPKS</sequence>
<evidence type="ECO:0000256" key="10">
    <source>
        <dbReference type="RuleBase" id="RU000454"/>
    </source>
</evidence>
<comment type="caution">
    <text evidence="13">The sequence shown here is derived from an EMBL/GenBank/DDBJ whole genome shotgun (WGS) entry which is preliminary data.</text>
</comment>
<dbReference type="PROSITE" id="PS00141">
    <property type="entry name" value="ASP_PROTEASE"/>
    <property type="match status" value="2"/>
</dbReference>
<dbReference type="InterPro" id="IPR032799">
    <property type="entry name" value="TAXi_C"/>
</dbReference>
<protein>
    <recommendedName>
        <fullName evidence="7">Aspartic proteinase Asp1</fullName>
    </recommendedName>
    <alternativeName>
        <fullName evidence="8">Nucellin-like protein</fullName>
    </alternativeName>
</protein>
<evidence type="ECO:0000256" key="2">
    <source>
        <dbReference type="ARBA" id="ARBA00022670"/>
    </source>
</evidence>
<dbReference type="FunFam" id="2.40.70.10:FF:000027">
    <property type="entry name" value="Aspartic proteinase Asp1 isoform A"/>
    <property type="match status" value="1"/>
</dbReference>
<dbReference type="Proteomes" id="UP001054252">
    <property type="component" value="Unassembled WGS sequence"/>
</dbReference>
<dbReference type="PRINTS" id="PR00792">
    <property type="entry name" value="PEPSIN"/>
</dbReference>
<feature type="active site" evidence="9">
    <location>
        <position position="88"/>
    </location>
</feature>
<keyword evidence="5 10" id="KW-0064">Aspartyl protease</keyword>
<dbReference type="SUPFAM" id="SSF50630">
    <property type="entry name" value="Acid proteases"/>
    <property type="match status" value="1"/>
</dbReference>
<evidence type="ECO:0000256" key="5">
    <source>
        <dbReference type="ARBA" id="ARBA00022750"/>
    </source>
</evidence>
<evidence type="ECO:0000256" key="11">
    <source>
        <dbReference type="SAM" id="SignalP"/>
    </source>
</evidence>
<evidence type="ECO:0000256" key="1">
    <source>
        <dbReference type="ARBA" id="ARBA00007447"/>
    </source>
</evidence>
<dbReference type="InterPro" id="IPR032861">
    <property type="entry name" value="TAXi_N"/>
</dbReference>
<dbReference type="InterPro" id="IPR001969">
    <property type="entry name" value="Aspartic_peptidase_AS"/>
</dbReference>
<feature type="signal peptide" evidence="11">
    <location>
        <begin position="1"/>
        <end position="21"/>
    </location>
</feature>
<feature type="chain" id="PRO_5043607689" description="Aspartic proteinase Asp1" evidence="11">
    <location>
        <begin position="22"/>
        <end position="424"/>
    </location>
</feature>
<evidence type="ECO:0000256" key="9">
    <source>
        <dbReference type="PIRSR" id="PIRSR601461-1"/>
    </source>
</evidence>
<dbReference type="InterPro" id="IPR001461">
    <property type="entry name" value="Aspartic_peptidase_A1"/>
</dbReference>
<evidence type="ECO:0000313" key="13">
    <source>
        <dbReference type="EMBL" id="GKV37717.1"/>
    </source>
</evidence>
<evidence type="ECO:0000256" key="8">
    <source>
        <dbReference type="ARBA" id="ARBA00077656"/>
    </source>
</evidence>
<comment type="similarity">
    <text evidence="1 10">Belongs to the peptidase A1 family.</text>
</comment>
<feature type="domain" description="Peptidase A1" evidence="12">
    <location>
        <begin position="70"/>
        <end position="414"/>
    </location>
</feature>
<dbReference type="PROSITE" id="PS51767">
    <property type="entry name" value="PEPTIDASE_A1"/>
    <property type="match status" value="1"/>
</dbReference>
<dbReference type="PANTHER" id="PTHR13683:SF872">
    <property type="entry name" value="ASPARTIC PROTEINASE ASP1-LIKE ISOFORM X1"/>
    <property type="match status" value="1"/>
</dbReference>
<keyword evidence="3 11" id="KW-0732">Signal</keyword>
<evidence type="ECO:0000256" key="4">
    <source>
        <dbReference type="ARBA" id="ARBA00022737"/>
    </source>
</evidence>
<dbReference type="InterPro" id="IPR021109">
    <property type="entry name" value="Peptidase_aspartic_dom_sf"/>
</dbReference>
<evidence type="ECO:0000259" key="12">
    <source>
        <dbReference type="PROSITE" id="PS51767"/>
    </source>
</evidence>
<evidence type="ECO:0000256" key="3">
    <source>
        <dbReference type="ARBA" id="ARBA00022729"/>
    </source>
</evidence>
<name>A0AAV5LM84_9ROSI</name>
<gene>
    <name evidence="13" type="ORF">SLEP1_g45712</name>
</gene>
<keyword evidence="14" id="KW-1185">Reference proteome</keyword>
<evidence type="ECO:0000313" key="14">
    <source>
        <dbReference type="Proteomes" id="UP001054252"/>
    </source>
</evidence>
<dbReference type="Pfam" id="PF14543">
    <property type="entry name" value="TAXi_N"/>
    <property type="match status" value="1"/>
</dbReference>